<sequence length="378" mass="44197">MKIAVLTYNFNNNYGGMLQAYAMLEILKKLNHEPEHLLVPSINLSKNAISRKAIFKKYLKENFFSYLSSRWQEDGEKALIEKNTRYFIDKYITPKTKPIYTERHFSKITKNNYDAYLVGSDQVWRAKVYRYIDYAFLGFVKSNKPILMSYAASFGVDTWDYTEEQTSRFKAQIQRFSGVAVREDSGVELCKKYFDKEAVHVLDPTMLLDPDDYRRIIKEENEPGDQRKLLTYILDLNEDKQSIIDLASSELNIQPFQVNLKPKEKMSGIQDMIYPTVTAWLKGFDDAEYVITDSFHGCAFAILFNKPFIAYGNKARGMARFNSLLKIFGLQNRLVVSKEEITIEKIKEKIDWTDVNSRLSQYRNISKNYLIETLQEKK</sequence>
<dbReference type="RefSeq" id="WP_007991948.1">
    <property type="nucleotide sequence ID" value="NZ_BAEM01000059.1"/>
</dbReference>
<evidence type="ECO:0000259" key="1">
    <source>
        <dbReference type="Pfam" id="PF04230"/>
    </source>
</evidence>
<dbReference type="AlphaFoldDB" id="A0AAV3V6I4"/>
<reference evidence="2 3" key="1">
    <citation type="journal article" date="2017" name="Antonie Van Leeuwenhoek">
        <title>Rhizobium rhizosphaerae sp. nov., a novel species isolated from rice rhizosphere.</title>
        <authorList>
            <person name="Zhao J.J."/>
            <person name="Zhang J."/>
            <person name="Zhang R.J."/>
            <person name="Zhang C.W."/>
            <person name="Yin H.Q."/>
            <person name="Zhang X.X."/>
        </authorList>
    </citation>
    <scope>NUCLEOTIDE SEQUENCE [LARGE SCALE GENOMIC DNA]</scope>
    <source>
        <strain evidence="2 3">S18K6</strain>
    </source>
</reference>
<evidence type="ECO:0000313" key="2">
    <source>
        <dbReference type="EMBL" id="GAC12379.1"/>
    </source>
</evidence>
<protein>
    <recommendedName>
        <fullName evidence="1">Polysaccharide pyruvyl transferase domain-containing protein</fullName>
    </recommendedName>
</protein>
<gene>
    <name evidence="2" type="ORF">GCHA_4461</name>
</gene>
<dbReference type="EMBL" id="BAEM01000059">
    <property type="protein sequence ID" value="GAC12379.1"/>
    <property type="molecule type" value="Genomic_DNA"/>
</dbReference>
<organism evidence="2 3">
    <name type="scientific">Paraglaciecola chathamensis S18K6</name>
    <dbReference type="NCBI Taxonomy" id="1127672"/>
    <lineage>
        <taxon>Bacteria</taxon>
        <taxon>Pseudomonadati</taxon>
        <taxon>Pseudomonadota</taxon>
        <taxon>Gammaproteobacteria</taxon>
        <taxon>Alteromonadales</taxon>
        <taxon>Alteromonadaceae</taxon>
        <taxon>Paraglaciecola</taxon>
    </lineage>
</organism>
<accession>A0AAV3V6I4</accession>
<proteinExistence type="predicted"/>
<dbReference type="Pfam" id="PF04230">
    <property type="entry name" value="PS_pyruv_trans"/>
    <property type="match status" value="1"/>
</dbReference>
<feature type="domain" description="Polysaccharide pyruvyl transferase" evidence="1">
    <location>
        <begin position="13"/>
        <end position="313"/>
    </location>
</feature>
<evidence type="ECO:0000313" key="3">
    <source>
        <dbReference type="Proteomes" id="UP000006320"/>
    </source>
</evidence>
<comment type="caution">
    <text evidence="2">The sequence shown here is derived from an EMBL/GenBank/DDBJ whole genome shotgun (WGS) entry which is preliminary data.</text>
</comment>
<name>A0AAV3V6I4_9ALTE</name>
<dbReference type="Proteomes" id="UP000006320">
    <property type="component" value="Unassembled WGS sequence"/>
</dbReference>
<dbReference type="InterPro" id="IPR007345">
    <property type="entry name" value="Polysacch_pyruvyl_Trfase"/>
</dbReference>